<dbReference type="AlphaFoldDB" id="A0A8T9BV47"/>
<dbReference type="GO" id="GO:0006307">
    <property type="term" value="P:DNA alkylation repair"/>
    <property type="evidence" value="ECO:0007669"/>
    <property type="project" value="InterPro"/>
</dbReference>
<sequence>MSLLTPERISLAISLLQSLDLKTMLHSAFQSESKSKETGETKLGITLKGLSSMHNPSSTSILYAPPLPSKPLEDFCKALKDVFLSEGLLVVEDRELLLHATVLNTVYVKGGRRGGGGHGKRKARLTVDASALLAEWTGFVWCEGAVERVAVCRMGAEKDGDGEVAYGEVGSVALP</sequence>
<dbReference type="EMBL" id="QGMK01002158">
    <property type="protein sequence ID" value="TVY60720.1"/>
    <property type="molecule type" value="Genomic_DNA"/>
</dbReference>
<evidence type="ECO:0000313" key="3">
    <source>
        <dbReference type="Proteomes" id="UP000469558"/>
    </source>
</evidence>
<dbReference type="InterPro" id="IPR009210">
    <property type="entry name" value="ASCC1"/>
</dbReference>
<name>A0A8T9BV47_9HELO</name>
<dbReference type="GO" id="GO:0006355">
    <property type="term" value="P:regulation of DNA-templated transcription"/>
    <property type="evidence" value="ECO:0007669"/>
    <property type="project" value="TreeGrafter"/>
</dbReference>
<dbReference type="Pfam" id="PF10469">
    <property type="entry name" value="AKAP7_NLS"/>
    <property type="match status" value="1"/>
</dbReference>
<evidence type="ECO:0000259" key="1">
    <source>
        <dbReference type="Pfam" id="PF10469"/>
    </source>
</evidence>
<dbReference type="Proteomes" id="UP000469558">
    <property type="component" value="Unassembled WGS sequence"/>
</dbReference>
<evidence type="ECO:0000313" key="2">
    <source>
        <dbReference type="EMBL" id="TVY60720.1"/>
    </source>
</evidence>
<keyword evidence="3" id="KW-1185">Reference proteome</keyword>
<gene>
    <name evidence="2" type="ORF">LSUE1_G008790</name>
</gene>
<protein>
    <recommendedName>
        <fullName evidence="1">A-kinase anchor protein 7-like phosphoesterase domain-containing protein</fullName>
    </recommendedName>
</protein>
<accession>A0A8T9BV47</accession>
<comment type="caution">
    <text evidence="2">The sequence shown here is derived from an EMBL/GenBank/DDBJ whole genome shotgun (WGS) entry which is preliminary data.</text>
</comment>
<dbReference type="OrthoDB" id="277832at2759"/>
<dbReference type="PANTHER" id="PTHR13360">
    <property type="entry name" value="ACTIVATING SIGNAL COINTEGRATOR 1 COMPLEX SUBUNIT 1"/>
    <property type="match status" value="1"/>
</dbReference>
<dbReference type="GO" id="GO:0005634">
    <property type="term" value="C:nucleus"/>
    <property type="evidence" value="ECO:0007669"/>
    <property type="project" value="TreeGrafter"/>
</dbReference>
<dbReference type="InterPro" id="IPR019510">
    <property type="entry name" value="AKAP7-like_phosphoesterase"/>
</dbReference>
<dbReference type="PANTHER" id="PTHR13360:SF1">
    <property type="entry name" value="ACTIVATING SIGNAL COINTEGRATOR 1 COMPLEX SUBUNIT 1"/>
    <property type="match status" value="1"/>
</dbReference>
<feature type="domain" description="A-kinase anchor protein 7-like phosphoesterase" evidence="1">
    <location>
        <begin position="1"/>
        <end position="162"/>
    </location>
</feature>
<reference evidence="2 3" key="1">
    <citation type="submission" date="2018-05" db="EMBL/GenBank/DDBJ databases">
        <title>Genome sequencing and assembly of the regulated plant pathogen Lachnellula willkommii and related sister species for the development of diagnostic species identification markers.</title>
        <authorList>
            <person name="Giroux E."/>
            <person name="Bilodeau G."/>
        </authorList>
    </citation>
    <scope>NUCLEOTIDE SEQUENCE [LARGE SCALE GENOMIC DNA]</scope>
    <source>
        <strain evidence="2 3">CBS 268.59</strain>
    </source>
</reference>
<proteinExistence type="predicted"/>
<organism evidence="2 3">
    <name type="scientific">Lachnellula suecica</name>
    <dbReference type="NCBI Taxonomy" id="602035"/>
    <lineage>
        <taxon>Eukaryota</taxon>
        <taxon>Fungi</taxon>
        <taxon>Dikarya</taxon>
        <taxon>Ascomycota</taxon>
        <taxon>Pezizomycotina</taxon>
        <taxon>Leotiomycetes</taxon>
        <taxon>Helotiales</taxon>
        <taxon>Lachnaceae</taxon>
        <taxon>Lachnellula</taxon>
    </lineage>
</organism>
<dbReference type="Gene3D" id="3.90.1140.10">
    <property type="entry name" value="Cyclic phosphodiesterase"/>
    <property type="match status" value="1"/>
</dbReference>